<organism evidence="1">
    <name type="scientific">Plutella xylostella granulovirus</name>
    <dbReference type="NCBI Taxonomy" id="98383"/>
    <lineage>
        <taxon>Viruses</taxon>
        <taxon>Viruses incertae sedis</taxon>
        <taxon>Naldaviricetes</taxon>
        <taxon>Lefavirales</taxon>
        <taxon>Baculoviridae</taxon>
        <taxon>Betabaculovirus</taxon>
        <taxon>Betabaculovirus pluxylostellae</taxon>
    </lineage>
</organism>
<evidence type="ECO:0000313" key="1">
    <source>
        <dbReference type="EMBL" id="ANY57526.1"/>
    </source>
</evidence>
<protein>
    <submittedName>
        <fullName evidence="1">PlxyGVORF7 protein</fullName>
    </submittedName>
</protein>
<dbReference type="EMBL" id="KU666537">
    <property type="protein sequence ID" value="ANY57526.1"/>
    <property type="molecule type" value="Genomic_DNA"/>
</dbReference>
<sequence length="536" mass="60288">MGFIILFIIVIIIILHALNLRAEYASPITPALFANNVEIINPPESIVLENNPLSCHEVLTPCSTDADCQLCREGTAKCQEFLEPVQIDDAHTIQRGEKYCLALSNKGSRTCNPYTGNWVLRRVEEGVYSLLCNCLVPGIVTQLTIYDDCDFPVGCKPNGSIINLHTTPLTCECDDGYVSEISDTGTPYCRPKVLRDVVLDPNFFPRPPCPAGFVPADHPALFRFYRNQIGANVCVPDPCSIDPISGERHNAGRLLYSENGGQDGGPLAMCVCDIEQNVYPVYSPESMIDTAYSNCATDVNCDSEITNACLKPLIVDRKEVRSDLKVFWGRNSLKSDAEIVFQLNFLQAHSKYTLILARRTAPHPQEPNSRTLSVLKFMLTTAYTRDSVFSPQKDIFQWYWNYNYRRTHNSNNCPLPGIGECRNPQQCGNISCTTNPCIMSIVSNSYRNQCYFFKANRTFKDVGEVQQICVWNSASFYEKNNVPVIFYINARMALESGYGVTNDYQRIYFVNSESTVPENQYDTLASILDTFPLYRS</sequence>
<dbReference type="Pfam" id="PF05092">
    <property type="entry name" value="PIF"/>
    <property type="match status" value="1"/>
</dbReference>
<dbReference type="InterPro" id="IPR007784">
    <property type="entry name" value="PIR"/>
</dbReference>
<reference evidence="1" key="1">
    <citation type="journal article" date="2016" name="Arch. Virol.">
        <title>The comparative analysis of complete genome sequences from two South African betabaculoviruses: Phthorimaea operculella granulovirus and Plutella xylostella granulovirus.</title>
        <authorList>
            <person name="Jukes M.D."/>
            <person name="Motsoeneng B.M."/>
            <person name="Knox C.M."/>
            <person name="Hill M.P."/>
            <person name="Moore S.D."/>
        </authorList>
    </citation>
    <scope>NUCLEOTIDE SEQUENCE</scope>
    <source>
        <strain evidence="1">SA</strain>
    </source>
</reference>
<name>A0A1B2CSA1_9BBAC</name>
<gene>
    <name evidence="1" type="primary">PlxyGV007</name>
</gene>
<accession>A0A1B2CSA1</accession>
<proteinExistence type="predicted"/>